<evidence type="ECO:0000256" key="4">
    <source>
        <dbReference type="ARBA" id="ARBA00022563"/>
    </source>
</evidence>
<organism evidence="10 11">
    <name type="scientific">candidate division WWE3 bacterium</name>
    <dbReference type="NCBI Taxonomy" id="2053526"/>
    <lineage>
        <taxon>Bacteria</taxon>
        <taxon>Katanobacteria</taxon>
    </lineage>
</organism>
<dbReference type="UniPathway" id="UPA00077">
    <property type="reaction ID" value="UER00158"/>
</dbReference>
<dbReference type="Proteomes" id="UP000526033">
    <property type="component" value="Unassembled WGS sequence"/>
</dbReference>
<evidence type="ECO:0000256" key="2">
    <source>
        <dbReference type="ARBA" id="ARBA00009539"/>
    </source>
</evidence>
<keyword evidence="5 7" id="KW-0521">NADP</keyword>
<gene>
    <name evidence="10" type="ORF">GYA27_00800</name>
</gene>
<evidence type="ECO:0000256" key="6">
    <source>
        <dbReference type="ARBA" id="ARBA00023002"/>
    </source>
</evidence>
<dbReference type="Gene3D" id="3.40.430.10">
    <property type="entry name" value="Dihydrofolate Reductase, subunit A"/>
    <property type="match status" value="1"/>
</dbReference>
<evidence type="ECO:0000256" key="8">
    <source>
        <dbReference type="RuleBase" id="RU004474"/>
    </source>
</evidence>
<dbReference type="InterPro" id="IPR001796">
    <property type="entry name" value="DHFR_dom"/>
</dbReference>
<dbReference type="CDD" id="cd00209">
    <property type="entry name" value="DHFR"/>
    <property type="match status" value="1"/>
</dbReference>
<comment type="catalytic activity">
    <reaction evidence="7">
        <text>(6S)-5,6,7,8-tetrahydrofolate + NADP(+) = 7,8-dihydrofolate + NADPH + H(+)</text>
        <dbReference type="Rhea" id="RHEA:15009"/>
        <dbReference type="ChEBI" id="CHEBI:15378"/>
        <dbReference type="ChEBI" id="CHEBI:57451"/>
        <dbReference type="ChEBI" id="CHEBI:57453"/>
        <dbReference type="ChEBI" id="CHEBI:57783"/>
        <dbReference type="ChEBI" id="CHEBI:58349"/>
        <dbReference type="EC" id="1.5.1.3"/>
    </reaction>
</comment>
<dbReference type="Pfam" id="PF00186">
    <property type="entry name" value="DHFR_1"/>
    <property type="match status" value="1"/>
</dbReference>
<reference evidence="10 11" key="1">
    <citation type="journal article" date="2020" name="Biotechnol. Biofuels">
        <title>New insights from the biogas microbiome by comprehensive genome-resolved metagenomics of nearly 1600 species originating from multiple anaerobic digesters.</title>
        <authorList>
            <person name="Campanaro S."/>
            <person name="Treu L."/>
            <person name="Rodriguez-R L.M."/>
            <person name="Kovalovszki A."/>
            <person name="Ziels R.M."/>
            <person name="Maus I."/>
            <person name="Zhu X."/>
            <person name="Kougias P.G."/>
            <person name="Basile A."/>
            <person name="Luo G."/>
            <person name="Schluter A."/>
            <person name="Konstantinidis K.T."/>
            <person name="Angelidaki I."/>
        </authorList>
    </citation>
    <scope>NUCLEOTIDE SEQUENCE [LARGE SCALE GENOMIC DNA]</scope>
    <source>
        <strain evidence="10">AS27yjCOA_165</strain>
    </source>
</reference>
<sequence length="168" mass="18762">MSGQQMKISIIAATDTQGGIGKDGRLPWNCLHDLELFKSRTMGHFVIVGRTTWETMKSDLPGRRVIVLSKNPEYSSAKPFYGTAGCLEDAIKLAKNEGESEVFVIGGQSVYTEAIQMANVLYISRISGVYSCDTFFPTIAMDEWALESVESPYPKDCSFYVCIYRRKC</sequence>
<dbReference type="InterPro" id="IPR024072">
    <property type="entry name" value="DHFR-like_dom_sf"/>
</dbReference>
<evidence type="ECO:0000256" key="5">
    <source>
        <dbReference type="ARBA" id="ARBA00022857"/>
    </source>
</evidence>
<comment type="similarity">
    <text evidence="2 7 8">Belongs to the dihydrofolate reductase family.</text>
</comment>
<feature type="domain" description="DHFR" evidence="9">
    <location>
        <begin position="7"/>
        <end position="166"/>
    </location>
</feature>
<evidence type="ECO:0000313" key="11">
    <source>
        <dbReference type="Proteomes" id="UP000526033"/>
    </source>
</evidence>
<dbReference type="InterPro" id="IPR017925">
    <property type="entry name" value="DHFR_CS"/>
</dbReference>
<dbReference type="PANTHER" id="PTHR48069:SF3">
    <property type="entry name" value="DIHYDROFOLATE REDUCTASE"/>
    <property type="match status" value="1"/>
</dbReference>
<keyword evidence="6 7" id="KW-0560">Oxidoreductase</keyword>
<comment type="caution">
    <text evidence="10">The sequence shown here is derived from an EMBL/GenBank/DDBJ whole genome shotgun (WGS) entry which is preliminary data.</text>
</comment>
<keyword evidence="4 7" id="KW-0554">One-carbon metabolism</keyword>
<dbReference type="GO" id="GO:0006730">
    <property type="term" value="P:one-carbon metabolic process"/>
    <property type="evidence" value="ECO:0007669"/>
    <property type="project" value="UniProtKB-KW"/>
</dbReference>
<comment type="pathway">
    <text evidence="1 7">Cofactor biosynthesis; tetrahydrofolate biosynthesis; 5,6,7,8-tetrahydrofolate from 7,8-dihydrofolate: step 1/1.</text>
</comment>
<evidence type="ECO:0000259" key="9">
    <source>
        <dbReference type="PROSITE" id="PS51330"/>
    </source>
</evidence>
<dbReference type="SUPFAM" id="SSF53597">
    <property type="entry name" value="Dihydrofolate reductase-like"/>
    <property type="match status" value="1"/>
</dbReference>
<evidence type="ECO:0000313" key="10">
    <source>
        <dbReference type="EMBL" id="NMB69728.1"/>
    </source>
</evidence>
<dbReference type="GO" id="GO:0050661">
    <property type="term" value="F:NADP binding"/>
    <property type="evidence" value="ECO:0007669"/>
    <property type="project" value="InterPro"/>
</dbReference>
<dbReference type="EC" id="1.5.1.3" evidence="3 7"/>
<evidence type="ECO:0000256" key="1">
    <source>
        <dbReference type="ARBA" id="ARBA00004903"/>
    </source>
</evidence>
<dbReference type="GO" id="GO:0004146">
    <property type="term" value="F:dihydrofolate reductase activity"/>
    <property type="evidence" value="ECO:0007669"/>
    <property type="project" value="UniProtKB-EC"/>
</dbReference>
<accession>A0A7X9HGL9</accession>
<comment type="function">
    <text evidence="7">Key enzyme in folate metabolism. Catalyzes an essential reaction for de novo glycine and purine synthesis, and for DNA precursor synthesis.</text>
</comment>
<dbReference type="GO" id="GO:0046655">
    <property type="term" value="P:folic acid metabolic process"/>
    <property type="evidence" value="ECO:0007669"/>
    <property type="project" value="TreeGrafter"/>
</dbReference>
<dbReference type="GO" id="GO:0046654">
    <property type="term" value="P:tetrahydrofolate biosynthetic process"/>
    <property type="evidence" value="ECO:0007669"/>
    <property type="project" value="UniProtKB-UniPathway"/>
</dbReference>
<dbReference type="PIRSF" id="PIRSF000194">
    <property type="entry name" value="DHFR"/>
    <property type="match status" value="1"/>
</dbReference>
<proteinExistence type="inferred from homology"/>
<dbReference type="PANTHER" id="PTHR48069">
    <property type="entry name" value="DIHYDROFOLATE REDUCTASE"/>
    <property type="match status" value="1"/>
</dbReference>
<evidence type="ECO:0000256" key="7">
    <source>
        <dbReference type="PIRNR" id="PIRNR000194"/>
    </source>
</evidence>
<dbReference type="InterPro" id="IPR012259">
    <property type="entry name" value="DHFR"/>
</dbReference>
<dbReference type="PROSITE" id="PS51330">
    <property type="entry name" value="DHFR_2"/>
    <property type="match status" value="1"/>
</dbReference>
<dbReference type="PROSITE" id="PS00075">
    <property type="entry name" value="DHFR_1"/>
    <property type="match status" value="1"/>
</dbReference>
<dbReference type="GO" id="GO:0046452">
    <property type="term" value="P:dihydrofolate metabolic process"/>
    <property type="evidence" value="ECO:0007669"/>
    <property type="project" value="TreeGrafter"/>
</dbReference>
<protein>
    <recommendedName>
        <fullName evidence="3 7">Dihydrofolate reductase</fullName>
        <ecNumber evidence="3 7">1.5.1.3</ecNumber>
    </recommendedName>
</protein>
<name>A0A7X9HGL9_UNCKA</name>
<evidence type="ECO:0000256" key="3">
    <source>
        <dbReference type="ARBA" id="ARBA00012856"/>
    </source>
</evidence>
<dbReference type="EMBL" id="JAAZNL010000007">
    <property type="protein sequence ID" value="NMB69728.1"/>
    <property type="molecule type" value="Genomic_DNA"/>
</dbReference>
<dbReference type="GO" id="GO:0005829">
    <property type="term" value="C:cytosol"/>
    <property type="evidence" value="ECO:0007669"/>
    <property type="project" value="TreeGrafter"/>
</dbReference>
<dbReference type="PRINTS" id="PR00070">
    <property type="entry name" value="DHFR"/>
</dbReference>
<dbReference type="AlphaFoldDB" id="A0A7X9HGL9"/>